<proteinExistence type="predicted"/>
<sequence>MATNITGSVSLVYGAHNHSETFNTTASTLTNANEAHDYSAGGGRAVVGGSLLDTGTIDGAEGLLLIKNDNNFGALGVSFDGTNYDISIPAKVANLISVGPTGPAKVKADVAGNVTNADVVSVTTAGGIVFGSSPTVHVGTAIMTASSGGDFANDLLVEIDSPTTGTVFELDGVTKKDLKTGEGTANGYDASTTVNLVYITKFRYTLTEA</sequence>
<gene>
    <name evidence="1" type="ORF">DCW74_11370</name>
</gene>
<reference evidence="1 2" key="1">
    <citation type="journal article" date="2018" name="Nat. Biotechnol.">
        <title>A standardized bacterial taxonomy based on genome phylogeny substantially revises the tree of life.</title>
        <authorList>
            <person name="Parks D.H."/>
            <person name="Chuvochina M."/>
            <person name="Waite D.W."/>
            <person name="Rinke C."/>
            <person name="Skarshewski A."/>
            <person name="Chaumeil P.A."/>
            <person name="Hugenholtz P."/>
        </authorList>
    </citation>
    <scope>NUCLEOTIDE SEQUENCE [LARGE SCALE GENOMIC DNA]</scope>
    <source>
        <strain evidence="1">UBA11978</strain>
    </source>
</reference>
<name>A0A350P4V3_9ALTE</name>
<evidence type="ECO:0000313" key="2">
    <source>
        <dbReference type="Proteomes" id="UP000263517"/>
    </source>
</evidence>
<accession>A0A350P4V3</accession>
<comment type="caution">
    <text evidence="1">The sequence shown here is derived from an EMBL/GenBank/DDBJ whole genome shotgun (WGS) entry which is preliminary data.</text>
</comment>
<dbReference type="AlphaFoldDB" id="A0A350P4V3"/>
<protein>
    <submittedName>
        <fullName evidence="1">Uncharacterized protein</fullName>
    </submittedName>
</protein>
<dbReference type="Proteomes" id="UP000263517">
    <property type="component" value="Unassembled WGS sequence"/>
</dbReference>
<evidence type="ECO:0000313" key="1">
    <source>
        <dbReference type="EMBL" id="HAW76320.1"/>
    </source>
</evidence>
<dbReference type="EMBL" id="DNAN01000402">
    <property type="protein sequence ID" value="HAW76320.1"/>
    <property type="molecule type" value="Genomic_DNA"/>
</dbReference>
<organism evidence="1 2">
    <name type="scientific">Alteromonas australica</name>
    <dbReference type="NCBI Taxonomy" id="589873"/>
    <lineage>
        <taxon>Bacteria</taxon>
        <taxon>Pseudomonadati</taxon>
        <taxon>Pseudomonadota</taxon>
        <taxon>Gammaproteobacteria</taxon>
        <taxon>Alteromonadales</taxon>
        <taxon>Alteromonadaceae</taxon>
        <taxon>Alteromonas/Salinimonas group</taxon>
        <taxon>Alteromonas</taxon>
    </lineage>
</organism>